<dbReference type="InterPro" id="IPR039426">
    <property type="entry name" value="TonB-dep_rcpt-like"/>
</dbReference>
<dbReference type="GO" id="GO:0044718">
    <property type="term" value="P:siderophore transmembrane transport"/>
    <property type="evidence" value="ECO:0007669"/>
    <property type="project" value="TreeGrafter"/>
</dbReference>
<dbReference type="PANTHER" id="PTHR30069">
    <property type="entry name" value="TONB-DEPENDENT OUTER MEMBRANE RECEPTOR"/>
    <property type="match status" value="1"/>
</dbReference>
<dbReference type="Gene3D" id="2.170.130.10">
    <property type="entry name" value="TonB-dependent receptor, plug domain"/>
    <property type="match status" value="1"/>
</dbReference>
<dbReference type="InterPro" id="IPR037066">
    <property type="entry name" value="Plug_dom_sf"/>
</dbReference>
<accession>A0A1G8YED2</accession>
<evidence type="ECO:0000313" key="6">
    <source>
        <dbReference type="Proteomes" id="UP000198510"/>
    </source>
</evidence>
<dbReference type="Gene3D" id="3.55.50.30">
    <property type="match status" value="1"/>
</dbReference>
<dbReference type="InterPro" id="IPR012910">
    <property type="entry name" value="Plug_dom"/>
</dbReference>
<dbReference type="AlphaFoldDB" id="A0A1G8YED2"/>
<dbReference type="Pfam" id="PF07715">
    <property type="entry name" value="Plug"/>
    <property type="match status" value="1"/>
</dbReference>
<evidence type="ECO:0000256" key="1">
    <source>
        <dbReference type="ARBA" id="ARBA00022729"/>
    </source>
</evidence>
<dbReference type="NCBIfam" id="TIGR04057">
    <property type="entry name" value="SusC_RagA_signa"/>
    <property type="match status" value="1"/>
</dbReference>
<keyword evidence="2" id="KW-0472">Membrane</keyword>
<keyword evidence="6" id="KW-1185">Reference proteome</keyword>
<dbReference type="GO" id="GO:0015344">
    <property type="term" value="F:siderophore uptake transmembrane transporter activity"/>
    <property type="evidence" value="ECO:0007669"/>
    <property type="project" value="TreeGrafter"/>
</dbReference>
<evidence type="ECO:0000313" key="5">
    <source>
        <dbReference type="EMBL" id="SDK01208.1"/>
    </source>
</evidence>
<keyword evidence="2" id="KW-0813">Transport</keyword>
<reference evidence="5 6" key="1">
    <citation type="submission" date="2016-10" db="EMBL/GenBank/DDBJ databases">
        <authorList>
            <person name="de Groot N.N."/>
        </authorList>
    </citation>
    <scope>NUCLEOTIDE SEQUENCE [LARGE SCALE GENOMIC DNA]</scope>
    <source>
        <strain evidence="5 6">DSM 25186</strain>
    </source>
</reference>
<proteinExistence type="inferred from homology"/>
<dbReference type="InterPro" id="IPR008969">
    <property type="entry name" value="CarboxyPept-like_regulatory"/>
</dbReference>
<feature type="chain" id="PRO_5011597787" evidence="3">
    <location>
        <begin position="30"/>
        <end position="1134"/>
    </location>
</feature>
<dbReference type="SUPFAM" id="SSF49464">
    <property type="entry name" value="Carboxypeptidase regulatory domain-like"/>
    <property type="match status" value="1"/>
</dbReference>
<comment type="subcellular location">
    <subcellularLocation>
        <location evidence="2">Cell outer membrane</location>
        <topology evidence="2">Multi-pass membrane protein</topology>
    </subcellularLocation>
</comment>
<dbReference type="OrthoDB" id="9768177at2"/>
<dbReference type="InterPro" id="IPR023996">
    <property type="entry name" value="TonB-dep_OMP_SusC/RagA"/>
</dbReference>
<evidence type="ECO:0000256" key="2">
    <source>
        <dbReference type="PROSITE-ProRule" id="PRU01360"/>
    </source>
</evidence>
<dbReference type="PROSITE" id="PS52016">
    <property type="entry name" value="TONB_DEPENDENT_REC_3"/>
    <property type="match status" value="1"/>
</dbReference>
<evidence type="ECO:0000256" key="3">
    <source>
        <dbReference type="SAM" id="SignalP"/>
    </source>
</evidence>
<name>A0A1G8YED2_9BACT</name>
<evidence type="ECO:0000259" key="4">
    <source>
        <dbReference type="Pfam" id="PF07715"/>
    </source>
</evidence>
<dbReference type="FunFam" id="2.170.130.10:FF:000003">
    <property type="entry name" value="SusC/RagA family TonB-linked outer membrane protein"/>
    <property type="match status" value="1"/>
</dbReference>
<dbReference type="Gene3D" id="2.60.40.1120">
    <property type="entry name" value="Carboxypeptidase-like, regulatory domain"/>
    <property type="match status" value="1"/>
</dbReference>
<dbReference type="Pfam" id="PF13715">
    <property type="entry name" value="CarbopepD_reg_2"/>
    <property type="match status" value="1"/>
</dbReference>
<protein>
    <submittedName>
        <fullName evidence="5">TonB-linked outer membrane protein, SusC/RagA family</fullName>
    </submittedName>
</protein>
<dbReference type="STRING" id="1075417.SAMN05421823_101650"/>
<dbReference type="NCBIfam" id="TIGR04056">
    <property type="entry name" value="OMP_RagA_SusC"/>
    <property type="match status" value="1"/>
</dbReference>
<feature type="signal peptide" evidence="3">
    <location>
        <begin position="1"/>
        <end position="29"/>
    </location>
</feature>
<comment type="similarity">
    <text evidence="2">Belongs to the TonB-dependent receptor family.</text>
</comment>
<dbReference type="PANTHER" id="PTHR30069:SF29">
    <property type="entry name" value="HEMOGLOBIN AND HEMOGLOBIN-HAPTOGLOBIN-BINDING PROTEIN 1-RELATED"/>
    <property type="match status" value="1"/>
</dbReference>
<organism evidence="5 6">
    <name type="scientific">Catalinimonas alkaloidigena</name>
    <dbReference type="NCBI Taxonomy" id="1075417"/>
    <lineage>
        <taxon>Bacteria</taxon>
        <taxon>Pseudomonadati</taxon>
        <taxon>Bacteroidota</taxon>
        <taxon>Cytophagia</taxon>
        <taxon>Cytophagales</taxon>
        <taxon>Catalimonadaceae</taxon>
        <taxon>Catalinimonas</taxon>
    </lineage>
</organism>
<keyword evidence="2" id="KW-1134">Transmembrane beta strand</keyword>
<dbReference type="RefSeq" id="WP_089678890.1">
    <property type="nucleotide sequence ID" value="NZ_FNFO01000001.1"/>
</dbReference>
<feature type="domain" description="TonB-dependent receptor plug" evidence="4">
    <location>
        <begin position="243"/>
        <end position="349"/>
    </location>
</feature>
<gene>
    <name evidence="5" type="ORF">SAMN05421823_101650</name>
</gene>
<dbReference type="EMBL" id="FNFO01000001">
    <property type="protein sequence ID" value="SDK01208.1"/>
    <property type="molecule type" value="Genomic_DNA"/>
</dbReference>
<dbReference type="Proteomes" id="UP000198510">
    <property type="component" value="Unassembled WGS sequence"/>
</dbReference>
<keyword evidence="1 3" id="KW-0732">Signal</keyword>
<dbReference type="GO" id="GO:0009279">
    <property type="term" value="C:cell outer membrane"/>
    <property type="evidence" value="ECO:0007669"/>
    <property type="project" value="UniProtKB-SubCell"/>
</dbReference>
<dbReference type="InterPro" id="IPR023997">
    <property type="entry name" value="TonB-dep_OMP_SusC/RagA_CS"/>
</dbReference>
<dbReference type="SUPFAM" id="SSF56935">
    <property type="entry name" value="Porins"/>
    <property type="match status" value="1"/>
</dbReference>
<keyword evidence="2" id="KW-0998">Cell outer membrane</keyword>
<sequence>MQQSIPIYRPFRWLLWGMALALPATGSMAQQVAQTLAYQQPEVAQPEKQLTLKQALSTLQDRHQVYFTYTDDVVQGQLVNSRNWLQQPSAEAALELLLEEFHLKFKKIDNQNYVIKMAPRSRSARSSDVRKLALTSVPARPSVAFSALTQVQATISGVITDASGEGIPGVNIIEKGTSNGTITDVTGRYSLNVGDNATLQISAVGYLSQEVEVGGRSVIDLTLEDDVKALEEVVVIGYGTQEKKEVAGSIAQISNKEIKESTAISVSNALSGRVPGLIVNQTNAEPGRDDARILIRGQGTTGNTAPLIVIDGVANRDGISRIDPNDIETITVLKDASAAIYGAQAANGVILITTKRGATGKPVINYAFTQGFVSPTRKIELADAALYARSVNTWSQQQGQAPIYTDAQIAAFENGSAPSTDWIDEVYKSHSVQNRHSLTVNGGSEAVKYFLSAGTAYQNGLIQSDETTGYRQYNVRSNIDAQISERFKVGLDLAGRRENRTWLQYDDATIYASTIRAAPDLPATLNGLPAIGRERQNPLAIAQGPGYDNLKRNVFNGTMTASYQIPGVKGLSLGGFAAIDFIESNYKKWFQQYTYYQDNDGDGQPEPYKAGPSLGDTYLRVADANSQRVTLNTRLAYERTFGLHDISAFVAYEQSELRIDSFYVQRKGYESDQIDQLFAGSANSDNQQNDGRAFEQARQNYFGRISYTFMDRYIAQFILRYDGSSNFMQGKQFGTFPGVTLGWRISEEAFLKGNPVVSNLKLRGSWGILGNDRIAPFQYLNVFSFAAPNQGYVFGGSGANVLVPGVVPNLNITWETKRSINVGVDAGFLKDKLTLSLDVFADKRDNILAPRNVTIPDYTGIDLPDENIGSVQNRGFEAQALYRHTTNAFNFNIGGNLTFARNKVLFIDDQGVYPEDYQSQEGYPIGYTLGYEFIGIYRNQNDLDTYPGLNGTAVLGDPIYRDVNGDGEITNADRIRLNNTAIPELQYGISLGADAKGFDFNALFQGQARVQSQLRYTFNNGNNGLAYFLENAWSESNPDAPLPAYNRGNTVLSTLWLRNVAFLRLKNVELGYTLPNTLVSKAGIQNLRVFVNGYNLLTFDQLKKDGLTDPESVNIEAWQFPHTKTVSLGVNVTL</sequence>
<keyword evidence="2" id="KW-0812">Transmembrane</keyword>